<keyword evidence="2" id="KW-0479">Metal-binding</keyword>
<dbReference type="PANTHER" id="PTHR31609:SF1">
    <property type="entry name" value="CARBOHYDRATE DEACETYLASE"/>
    <property type="match status" value="1"/>
</dbReference>
<dbReference type="InterPro" id="IPR006879">
    <property type="entry name" value="YdjC-like"/>
</dbReference>
<dbReference type="STRING" id="1802165.A3F94_01450"/>
<dbReference type="PANTHER" id="PTHR31609">
    <property type="entry name" value="YDJC DEACETYLASE FAMILY MEMBER"/>
    <property type="match status" value="1"/>
</dbReference>
<dbReference type="GO" id="GO:0046872">
    <property type="term" value="F:metal ion binding"/>
    <property type="evidence" value="ECO:0007669"/>
    <property type="project" value="UniProtKB-KW"/>
</dbReference>
<keyword evidence="4" id="KW-0460">Magnesium</keyword>
<dbReference type="Proteomes" id="UP000176770">
    <property type="component" value="Unassembled WGS sequence"/>
</dbReference>
<dbReference type="AlphaFoldDB" id="A0A1G2HHX9"/>
<keyword evidence="3" id="KW-0378">Hydrolase</keyword>
<comment type="caution">
    <text evidence="6">The sequence shown here is derived from an EMBL/GenBank/DDBJ whole genome shotgun (WGS) entry which is preliminary data.</text>
</comment>
<reference evidence="6 7" key="1">
    <citation type="journal article" date="2016" name="Nat. Commun.">
        <title>Thousands of microbial genomes shed light on interconnected biogeochemical processes in an aquifer system.</title>
        <authorList>
            <person name="Anantharaman K."/>
            <person name="Brown C.T."/>
            <person name="Hug L.A."/>
            <person name="Sharon I."/>
            <person name="Castelle C.J."/>
            <person name="Probst A.J."/>
            <person name="Thomas B.C."/>
            <person name="Singh A."/>
            <person name="Wilkins M.J."/>
            <person name="Karaoz U."/>
            <person name="Brodie E.L."/>
            <person name="Williams K.H."/>
            <person name="Hubbard S.S."/>
            <person name="Banfield J.F."/>
        </authorList>
    </citation>
    <scope>NUCLEOTIDE SEQUENCE [LARGE SCALE GENOMIC DNA]</scope>
</reference>
<dbReference type="GO" id="GO:0005975">
    <property type="term" value="P:carbohydrate metabolic process"/>
    <property type="evidence" value="ECO:0007669"/>
    <property type="project" value="InterPro"/>
</dbReference>
<dbReference type="Gene3D" id="3.20.20.370">
    <property type="entry name" value="Glycoside hydrolase/deacetylase"/>
    <property type="match status" value="1"/>
</dbReference>
<protein>
    <recommendedName>
        <fullName evidence="8">NodB homology domain-containing protein</fullName>
    </recommendedName>
</protein>
<dbReference type="SUPFAM" id="SSF88713">
    <property type="entry name" value="Glycoside hydrolase/deacetylase"/>
    <property type="match status" value="1"/>
</dbReference>
<proteinExistence type="predicted"/>
<evidence type="ECO:0000313" key="6">
    <source>
        <dbReference type="EMBL" id="OGZ61498.1"/>
    </source>
</evidence>
<evidence type="ECO:0000256" key="3">
    <source>
        <dbReference type="ARBA" id="ARBA00022801"/>
    </source>
</evidence>
<dbReference type="GO" id="GO:0016787">
    <property type="term" value="F:hydrolase activity"/>
    <property type="evidence" value="ECO:0007669"/>
    <property type="project" value="UniProtKB-KW"/>
</dbReference>
<evidence type="ECO:0000256" key="5">
    <source>
        <dbReference type="ARBA" id="ARBA00023277"/>
    </source>
</evidence>
<evidence type="ECO:0000256" key="4">
    <source>
        <dbReference type="ARBA" id="ARBA00022842"/>
    </source>
</evidence>
<evidence type="ECO:0000256" key="1">
    <source>
        <dbReference type="ARBA" id="ARBA00001946"/>
    </source>
</evidence>
<accession>A0A1G2HHX9</accession>
<evidence type="ECO:0008006" key="8">
    <source>
        <dbReference type="Google" id="ProtNLM"/>
    </source>
</evidence>
<evidence type="ECO:0000313" key="7">
    <source>
        <dbReference type="Proteomes" id="UP000176770"/>
    </source>
</evidence>
<name>A0A1G2HHX9_9BACT</name>
<dbReference type="Pfam" id="PF04794">
    <property type="entry name" value="YdjC"/>
    <property type="match status" value="2"/>
</dbReference>
<dbReference type="GO" id="GO:0019213">
    <property type="term" value="F:deacetylase activity"/>
    <property type="evidence" value="ECO:0007669"/>
    <property type="project" value="TreeGrafter"/>
</dbReference>
<gene>
    <name evidence="6" type="ORF">A3F94_01450</name>
</gene>
<dbReference type="EMBL" id="MHOK01000022">
    <property type="protein sequence ID" value="OGZ61498.1"/>
    <property type="molecule type" value="Genomic_DNA"/>
</dbReference>
<dbReference type="InterPro" id="IPR011330">
    <property type="entry name" value="Glyco_hydro/deAcase_b/a-brl"/>
</dbReference>
<organism evidence="6 7">
    <name type="scientific">Candidatus Spechtbacteria bacterium RIFCSPLOWO2_12_FULL_38_22</name>
    <dbReference type="NCBI Taxonomy" id="1802165"/>
    <lineage>
        <taxon>Bacteria</taxon>
        <taxon>Candidatus Spechtiibacteriota</taxon>
    </lineage>
</organism>
<evidence type="ECO:0000256" key="2">
    <source>
        <dbReference type="ARBA" id="ARBA00022723"/>
    </source>
</evidence>
<sequence>MIKLIINADDFGYSKVFNEKILDLLEKDFIKSTTVLVNWITDEQKEQIQRLKKLNTQKNISIGLHVESKSRAESILDQKEIARQYELFKKIFGFGPSHVDVHKFIESSDEATKFADEHNLPIRNHGQKNIKTKNTPQPFFRFGGKYWEFNWPEMNKFLKQMQAGGTYELCVHPGQYDPNSASAFNKSREKDYQGIIELQPVLKEENIKSISYNDL</sequence>
<keyword evidence="5" id="KW-0119">Carbohydrate metabolism</keyword>
<comment type="cofactor">
    <cofactor evidence="1">
        <name>Mg(2+)</name>
        <dbReference type="ChEBI" id="CHEBI:18420"/>
    </cofactor>
</comment>